<dbReference type="RefSeq" id="WP_318347677.1">
    <property type="nucleotide sequence ID" value="NZ_AP018694.1"/>
</dbReference>
<keyword evidence="5" id="KW-1185">Reference proteome</keyword>
<dbReference type="PANTHER" id="PTHR11010:SF38">
    <property type="entry name" value="LYSOSOMAL PRO-X CARBOXYPEPTIDASE"/>
    <property type="match status" value="1"/>
</dbReference>
<name>A0A5K7SDA6_9BACT</name>
<gene>
    <name evidence="4" type="ORF">AQPE_3621</name>
</gene>
<reference evidence="4" key="1">
    <citation type="journal article" date="2020" name="Int. J. Syst. Evol. Microbiol.">
        <title>Aquipluma nitroreducens gen. nov. sp. nov., a novel facultatively anaerobic bacterium isolated from a freshwater lake.</title>
        <authorList>
            <person name="Watanabe M."/>
            <person name="Kojima H."/>
            <person name="Fukui M."/>
        </authorList>
    </citation>
    <scope>NUCLEOTIDE SEQUENCE</scope>
    <source>
        <strain evidence="4">MeG22</strain>
    </source>
</reference>
<evidence type="ECO:0000313" key="4">
    <source>
        <dbReference type="EMBL" id="BBE19436.1"/>
    </source>
</evidence>
<evidence type="ECO:0000256" key="1">
    <source>
        <dbReference type="ARBA" id="ARBA00022670"/>
    </source>
</evidence>
<evidence type="ECO:0000313" key="5">
    <source>
        <dbReference type="Proteomes" id="UP001193389"/>
    </source>
</evidence>
<dbReference type="InterPro" id="IPR029058">
    <property type="entry name" value="AB_hydrolase_fold"/>
</dbReference>
<keyword evidence="1" id="KW-0645">Protease</keyword>
<proteinExistence type="predicted"/>
<keyword evidence="2" id="KW-0732">Signal</keyword>
<dbReference type="SUPFAM" id="SSF53474">
    <property type="entry name" value="alpha/beta-Hydrolases"/>
    <property type="match status" value="1"/>
</dbReference>
<dbReference type="Proteomes" id="UP001193389">
    <property type="component" value="Chromosome"/>
</dbReference>
<evidence type="ECO:0000256" key="3">
    <source>
        <dbReference type="ARBA" id="ARBA00022801"/>
    </source>
</evidence>
<protein>
    <submittedName>
        <fullName evidence="4">Secreted tripeptidyl aminopeptidase</fullName>
    </submittedName>
</protein>
<accession>A0A5K7SDA6</accession>
<keyword evidence="3" id="KW-0378">Hydrolase</keyword>
<dbReference type="GO" id="GO:0006508">
    <property type="term" value="P:proteolysis"/>
    <property type="evidence" value="ECO:0007669"/>
    <property type="project" value="UniProtKB-KW"/>
</dbReference>
<dbReference type="AlphaFoldDB" id="A0A5K7SDA6"/>
<dbReference type="GO" id="GO:0008239">
    <property type="term" value="F:dipeptidyl-peptidase activity"/>
    <property type="evidence" value="ECO:0007669"/>
    <property type="project" value="TreeGrafter"/>
</dbReference>
<dbReference type="PANTHER" id="PTHR11010">
    <property type="entry name" value="PROTEASE S28 PRO-X CARBOXYPEPTIDASE-RELATED"/>
    <property type="match status" value="1"/>
</dbReference>
<keyword evidence="4" id="KW-0031">Aminopeptidase</keyword>
<sequence>MKQLLFIIICALTLTTNAQTDKLQLERELFNLPNVSFTEATKPGDPYLTYDLMVKQPIDHQNPAKGSFYQWVQLRHRGFDLPTVIETNGYFMARSKNEVEQILNANNISVEFRFFGKSGPDSLQWQYLTNTQAASDLHNINQLLRQIYKGKWISTGISKGGQTTIYYKYLYPDDVDMAIPYVAPIDNAFEDTRLYTFMDTIGTPQIRQRLFDFQKLLLMNEDEAIKKLRWYAKGAKMTFNYVGDFGKVFEYAVMEYPFAFWQWGRSADSIPTNKKLDDYLDELMETSSISNFSDSDLKMFGPHYYLAASETGYYGYNIAPFKKYIRHFTSNPTATFPPKEANAKPTDGSFHAGLQKWLAEKGNNILYIYGGIDAWSAARVQVSDKVNSKSFLIPGASHGVARIKNLPENMKTEFAGKIKEWTGLDSKMDVLNRK</sequence>
<evidence type="ECO:0000256" key="2">
    <source>
        <dbReference type="ARBA" id="ARBA00022729"/>
    </source>
</evidence>
<dbReference type="InterPro" id="IPR008761">
    <property type="entry name" value="Peptidase_S37"/>
</dbReference>
<organism evidence="4 5">
    <name type="scientific">Aquipluma nitroreducens</name>
    <dbReference type="NCBI Taxonomy" id="2010828"/>
    <lineage>
        <taxon>Bacteria</taxon>
        <taxon>Pseudomonadati</taxon>
        <taxon>Bacteroidota</taxon>
        <taxon>Bacteroidia</taxon>
        <taxon>Marinilabiliales</taxon>
        <taxon>Prolixibacteraceae</taxon>
        <taxon>Aquipluma</taxon>
    </lineage>
</organism>
<dbReference type="GO" id="GO:0004177">
    <property type="term" value="F:aminopeptidase activity"/>
    <property type="evidence" value="ECO:0007669"/>
    <property type="project" value="UniProtKB-KW"/>
</dbReference>
<dbReference type="KEGG" id="anf:AQPE_3621"/>
<dbReference type="Gene3D" id="3.40.50.1820">
    <property type="entry name" value="alpha/beta hydrolase"/>
    <property type="match status" value="1"/>
</dbReference>
<dbReference type="EMBL" id="AP018694">
    <property type="protein sequence ID" value="BBE19436.1"/>
    <property type="molecule type" value="Genomic_DNA"/>
</dbReference>
<dbReference type="Pfam" id="PF05576">
    <property type="entry name" value="Peptidase_S37"/>
    <property type="match status" value="1"/>
</dbReference>